<comment type="caution">
    <text evidence="1">The sequence shown here is derived from an EMBL/GenBank/DDBJ whole genome shotgun (WGS) entry which is preliminary data.</text>
</comment>
<name>A0A288QBF3_9LACO</name>
<proteinExistence type="predicted"/>
<organism evidence="1 2">
    <name type="scientific">Weissella soli</name>
    <dbReference type="NCBI Taxonomy" id="155866"/>
    <lineage>
        <taxon>Bacteria</taxon>
        <taxon>Bacillati</taxon>
        <taxon>Bacillota</taxon>
        <taxon>Bacilli</taxon>
        <taxon>Lactobacillales</taxon>
        <taxon>Lactobacillaceae</taxon>
        <taxon>Weissella</taxon>
    </lineage>
</organism>
<accession>A0A288QBF3</accession>
<protein>
    <submittedName>
        <fullName evidence="1">Uncharacterized protein</fullName>
    </submittedName>
</protein>
<gene>
    <name evidence="1" type="ORF">DFP99_0551</name>
</gene>
<dbReference type="KEGG" id="wso:WSWS_00921"/>
<dbReference type="RefSeq" id="WP_070230172.1">
    <property type="nucleotide sequence ID" value="NZ_BJYO01000002.1"/>
</dbReference>
<dbReference type="GeneID" id="94546118"/>
<reference evidence="1 2" key="1">
    <citation type="submission" date="2018-07" db="EMBL/GenBank/DDBJ databases">
        <title>Genomic Encyclopedia of Type Strains, Phase III (KMG-III): the genomes of soil and plant-associated and newly described type strains.</title>
        <authorList>
            <person name="Whitman W."/>
        </authorList>
    </citation>
    <scope>NUCLEOTIDE SEQUENCE [LARGE SCALE GENOMIC DNA]</scope>
    <source>
        <strain evidence="1 2">CECT 7031</strain>
    </source>
</reference>
<dbReference type="EMBL" id="QRAS01000001">
    <property type="protein sequence ID" value="RDL12120.1"/>
    <property type="molecule type" value="Genomic_DNA"/>
</dbReference>
<evidence type="ECO:0000313" key="1">
    <source>
        <dbReference type="EMBL" id="RDL12120.1"/>
    </source>
</evidence>
<dbReference type="Proteomes" id="UP000254912">
    <property type="component" value="Unassembled WGS sequence"/>
</dbReference>
<dbReference type="AlphaFoldDB" id="A0A288QBF3"/>
<sequence length="148" mass="16458">MIETIKDIYLNLHGATMSQALIMLVLFDTLLVMKSRLTISKTWLSKKLMVGFMINTAMAFIPYFLDMVGWNPLLAGAGPDDLSTIRLFSWAVFMVVGIGISGSAVTNVAVAFPKFWPAVHIVEKFLPLEYAKKISNIEGEISKIDKTK</sequence>
<keyword evidence="2" id="KW-1185">Reference proteome</keyword>
<evidence type="ECO:0000313" key="2">
    <source>
        <dbReference type="Proteomes" id="UP000254912"/>
    </source>
</evidence>